<keyword evidence="2" id="KW-1185">Reference proteome</keyword>
<evidence type="ECO:0000313" key="1">
    <source>
        <dbReference type="EMBL" id="MCT2590927.1"/>
    </source>
</evidence>
<proteinExistence type="predicted"/>
<reference evidence="1 2" key="1">
    <citation type="submission" date="2021-10" db="EMBL/GenBank/DDBJ databases">
        <title>Streptomyces gossypii sp. nov., isolated from soil collected from cotton field.</title>
        <authorList>
            <person name="Ge X."/>
            <person name="Chen X."/>
            <person name="Liu W."/>
        </authorList>
    </citation>
    <scope>NUCLEOTIDE SEQUENCE [LARGE SCALE GENOMIC DNA]</scope>
    <source>
        <strain evidence="1 2">N2-109</strain>
    </source>
</reference>
<sequence>MRWTWDVTLPQLGTHLSAICLRFPTRSSARSTTRSSLKVRYLRPSREIEIQVTVSAATADDLARLTTQTLTAGADGTGVDQPCFVCPRQEAQSMAGRPHGGELRIRSTMTVVGRTGLVRLSWETVPGAPGIR</sequence>
<gene>
    <name evidence="1" type="ORF">LHJ74_13575</name>
</gene>
<accession>A0ABT2JSR4</accession>
<dbReference type="EMBL" id="JAJAGO010000006">
    <property type="protein sequence ID" value="MCT2590927.1"/>
    <property type="molecule type" value="Genomic_DNA"/>
</dbReference>
<evidence type="ECO:0000313" key="2">
    <source>
        <dbReference type="Proteomes" id="UP001156389"/>
    </source>
</evidence>
<comment type="caution">
    <text evidence="1">The sequence shown here is derived from an EMBL/GenBank/DDBJ whole genome shotgun (WGS) entry which is preliminary data.</text>
</comment>
<name>A0ABT2JSR4_9ACTN</name>
<dbReference type="Proteomes" id="UP001156389">
    <property type="component" value="Unassembled WGS sequence"/>
</dbReference>
<organism evidence="1 2">
    <name type="scientific">Streptomyces gossypii</name>
    <dbReference type="NCBI Taxonomy" id="2883101"/>
    <lineage>
        <taxon>Bacteria</taxon>
        <taxon>Bacillati</taxon>
        <taxon>Actinomycetota</taxon>
        <taxon>Actinomycetes</taxon>
        <taxon>Kitasatosporales</taxon>
        <taxon>Streptomycetaceae</taxon>
        <taxon>Streptomyces</taxon>
    </lineage>
</organism>
<protein>
    <submittedName>
        <fullName evidence="1">Uncharacterized protein</fullName>
    </submittedName>
</protein>